<comment type="similarity">
    <text evidence="1 7">Belongs to the protein-tyrosine phosphatase family. Non-receptor class dual specificity subfamily.</text>
</comment>
<dbReference type="EC" id="3.1.3.16" evidence="7"/>
<comment type="catalytic activity">
    <reaction evidence="4 7">
        <text>O-phospho-L-seryl-[protein] + H2O = L-seryl-[protein] + phosphate</text>
        <dbReference type="Rhea" id="RHEA:20629"/>
        <dbReference type="Rhea" id="RHEA-COMP:9863"/>
        <dbReference type="Rhea" id="RHEA-COMP:11604"/>
        <dbReference type="ChEBI" id="CHEBI:15377"/>
        <dbReference type="ChEBI" id="CHEBI:29999"/>
        <dbReference type="ChEBI" id="CHEBI:43474"/>
        <dbReference type="ChEBI" id="CHEBI:83421"/>
        <dbReference type="EC" id="3.1.3.16"/>
    </reaction>
</comment>
<dbReference type="GO" id="GO:0033549">
    <property type="term" value="F:MAP kinase phosphatase activity"/>
    <property type="evidence" value="ECO:0007669"/>
    <property type="project" value="TreeGrafter"/>
</dbReference>
<dbReference type="InterPro" id="IPR020405">
    <property type="entry name" value="Atypical_DUSP_subfamA"/>
</dbReference>
<dbReference type="SUPFAM" id="SSF52799">
    <property type="entry name" value="(Phosphotyrosine protein) phosphatases II"/>
    <property type="match status" value="1"/>
</dbReference>
<evidence type="ECO:0000256" key="6">
    <source>
        <dbReference type="PIRSR" id="PIRSR620405-1"/>
    </source>
</evidence>
<sequence>MEYLLSKFLKKEPKKEVTLEDLQAVLLRTQSPIKKFNTTKGDYNEVYPKIYVGDWNTAKNLNLLLSLGITHVVNAAQGVGFGMVDTNEHFYHPVNIRYMGLAVCDDSNVAINEYFESVSNFIDDALLQKGTVLIHCIMGISRSATIAIAYLMIKKKFRAKEALEKVKKARDIRPNDGFLKQLAQLDNDRLQNTFDH</sequence>
<evidence type="ECO:0000256" key="5">
    <source>
        <dbReference type="ARBA" id="ARBA00048336"/>
    </source>
</evidence>
<dbReference type="PROSITE" id="PS00383">
    <property type="entry name" value="TYR_PHOSPHATASE_1"/>
    <property type="match status" value="1"/>
</dbReference>
<reference evidence="11" key="1">
    <citation type="submission" date="2018-04" db="EMBL/GenBank/DDBJ databases">
        <title>Transcriptome assembly of Sipha flava.</title>
        <authorList>
            <person name="Scully E.D."/>
            <person name="Geib S.M."/>
            <person name="Palmer N.A."/>
            <person name="Koch K."/>
            <person name="Bradshaw J."/>
            <person name="Heng-Moss T."/>
            <person name="Sarath G."/>
        </authorList>
    </citation>
    <scope>NUCLEOTIDE SEQUENCE</scope>
</reference>
<name>A0A2S2QG21_9HEMI</name>
<dbReference type="PANTHER" id="PTHR45682:SF5">
    <property type="entry name" value="DUAL SPECIFICITY PROTEIN PHOSPHATASE"/>
    <property type="match status" value="1"/>
</dbReference>
<evidence type="ECO:0000259" key="9">
    <source>
        <dbReference type="PROSITE" id="PS50054"/>
    </source>
</evidence>
<comment type="function">
    <text evidence="7">Dual specificity phosphatase able to dephosphorylate phosphotyrosine, phosphoserine and phosphothreonine residues, with a preference for phosphotyrosine as a substrate.</text>
</comment>
<dbReference type="GO" id="GO:0004722">
    <property type="term" value="F:protein serine/threonine phosphatase activity"/>
    <property type="evidence" value="ECO:0007669"/>
    <property type="project" value="UniProtKB-EC"/>
</dbReference>
<accession>A0A2S2QG21</accession>
<keyword evidence="8" id="KW-1133">Transmembrane helix</keyword>
<evidence type="ECO:0000313" key="12">
    <source>
        <dbReference type="Proteomes" id="UP000694846"/>
    </source>
</evidence>
<dbReference type="SMART" id="SM00195">
    <property type="entry name" value="DSPc"/>
    <property type="match status" value="1"/>
</dbReference>
<keyword evidence="2 7" id="KW-0378">Hydrolase</keyword>
<dbReference type="InterPro" id="IPR020422">
    <property type="entry name" value="TYR_PHOSPHATASE_DUAL_dom"/>
</dbReference>
<dbReference type="PRINTS" id="PR01908">
    <property type="entry name" value="ADSPHPHTASE"/>
</dbReference>
<dbReference type="OrthoDB" id="253091at2759"/>
<evidence type="ECO:0000256" key="8">
    <source>
        <dbReference type="SAM" id="Phobius"/>
    </source>
</evidence>
<keyword evidence="8" id="KW-0812">Transmembrane</keyword>
<feature type="transmembrane region" description="Helical" evidence="8">
    <location>
        <begin position="132"/>
        <end position="153"/>
    </location>
</feature>
<evidence type="ECO:0000256" key="2">
    <source>
        <dbReference type="ARBA" id="ARBA00022801"/>
    </source>
</evidence>
<dbReference type="EMBL" id="GGMS01007471">
    <property type="protein sequence ID" value="MBY76674.1"/>
    <property type="molecule type" value="Transcribed_RNA"/>
</dbReference>
<evidence type="ECO:0000256" key="1">
    <source>
        <dbReference type="ARBA" id="ARBA00008601"/>
    </source>
</evidence>
<evidence type="ECO:0000313" key="11">
    <source>
        <dbReference type="EMBL" id="MBY76674.1"/>
    </source>
</evidence>
<comment type="catalytic activity">
    <reaction evidence="5 7">
        <text>O-phospho-L-threonyl-[protein] + H2O = L-threonyl-[protein] + phosphate</text>
        <dbReference type="Rhea" id="RHEA:47004"/>
        <dbReference type="Rhea" id="RHEA-COMP:11060"/>
        <dbReference type="Rhea" id="RHEA-COMP:11605"/>
        <dbReference type="ChEBI" id="CHEBI:15377"/>
        <dbReference type="ChEBI" id="CHEBI:30013"/>
        <dbReference type="ChEBI" id="CHEBI:43474"/>
        <dbReference type="ChEBI" id="CHEBI:61977"/>
        <dbReference type="EC" id="3.1.3.16"/>
    </reaction>
</comment>
<dbReference type="Proteomes" id="UP000694846">
    <property type="component" value="Unplaced"/>
</dbReference>
<proteinExistence type="inferred from homology"/>
<dbReference type="PRINTS" id="PR01909">
    <property type="entry name" value="ADSPHPHTASEA"/>
</dbReference>
<keyword evidence="8" id="KW-0472">Membrane</keyword>
<evidence type="ECO:0000313" key="13">
    <source>
        <dbReference type="RefSeq" id="XP_025423079.1"/>
    </source>
</evidence>
<keyword evidence="3 7" id="KW-0904">Protein phosphatase</keyword>
<dbReference type="GO" id="GO:0005737">
    <property type="term" value="C:cytoplasm"/>
    <property type="evidence" value="ECO:0007669"/>
    <property type="project" value="TreeGrafter"/>
</dbReference>
<dbReference type="GO" id="GO:0004725">
    <property type="term" value="F:protein tyrosine phosphatase activity"/>
    <property type="evidence" value="ECO:0007669"/>
    <property type="project" value="UniProtKB-EC"/>
</dbReference>
<evidence type="ECO:0000256" key="3">
    <source>
        <dbReference type="ARBA" id="ARBA00022912"/>
    </source>
</evidence>
<dbReference type="Pfam" id="PF00782">
    <property type="entry name" value="DSPc"/>
    <property type="match status" value="1"/>
</dbReference>
<dbReference type="PANTHER" id="PTHR45682">
    <property type="entry name" value="AGAP008228-PA"/>
    <property type="match status" value="1"/>
</dbReference>
<reference evidence="13" key="2">
    <citation type="submission" date="2025-04" db="UniProtKB">
        <authorList>
            <consortium name="RefSeq"/>
        </authorList>
    </citation>
    <scope>IDENTIFICATION</scope>
    <source>
        <tissue evidence="13">Whole body</tissue>
    </source>
</reference>
<dbReference type="PROSITE" id="PS50056">
    <property type="entry name" value="TYR_PHOSPHATASE_2"/>
    <property type="match status" value="1"/>
</dbReference>
<dbReference type="InterPro" id="IPR029021">
    <property type="entry name" value="Prot-tyrosine_phosphatase-like"/>
</dbReference>
<dbReference type="InterPro" id="IPR000340">
    <property type="entry name" value="Dual-sp_phosphatase_cat-dom"/>
</dbReference>
<gene>
    <name evidence="11" type="primary">DUSP3</name>
    <name evidence="13" type="synonym">LOC112692576</name>
    <name evidence="11" type="ORF">g.105874</name>
</gene>
<organism evidence="11">
    <name type="scientific">Sipha flava</name>
    <name type="common">yellow sugarcane aphid</name>
    <dbReference type="NCBI Taxonomy" id="143950"/>
    <lineage>
        <taxon>Eukaryota</taxon>
        <taxon>Metazoa</taxon>
        <taxon>Ecdysozoa</taxon>
        <taxon>Arthropoda</taxon>
        <taxon>Hexapoda</taxon>
        <taxon>Insecta</taxon>
        <taxon>Pterygota</taxon>
        <taxon>Neoptera</taxon>
        <taxon>Paraneoptera</taxon>
        <taxon>Hemiptera</taxon>
        <taxon>Sternorrhyncha</taxon>
        <taxon>Aphidomorpha</taxon>
        <taxon>Aphidoidea</taxon>
        <taxon>Aphididae</taxon>
        <taxon>Sipha</taxon>
    </lineage>
</organism>
<dbReference type="Gene3D" id="3.90.190.10">
    <property type="entry name" value="Protein tyrosine phosphatase superfamily"/>
    <property type="match status" value="1"/>
</dbReference>
<evidence type="ECO:0000259" key="10">
    <source>
        <dbReference type="PROSITE" id="PS50056"/>
    </source>
</evidence>
<comment type="catalytic activity">
    <reaction evidence="7">
        <text>O-phospho-L-tyrosyl-[protein] + H2O = L-tyrosyl-[protein] + phosphate</text>
        <dbReference type="Rhea" id="RHEA:10684"/>
        <dbReference type="Rhea" id="RHEA-COMP:10136"/>
        <dbReference type="Rhea" id="RHEA-COMP:20101"/>
        <dbReference type="ChEBI" id="CHEBI:15377"/>
        <dbReference type="ChEBI" id="CHEBI:43474"/>
        <dbReference type="ChEBI" id="CHEBI:46858"/>
        <dbReference type="ChEBI" id="CHEBI:61978"/>
        <dbReference type="EC" id="3.1.3.48"/>
    </reaction>
</comment>
<feature type="active site" description="Phosphocysteine intermediate" evidence="6">
    <location>
        <position position="136"/>
    </location>
</feature>
<feature type="domain" description="Tyrosine-protein phosphatase" evidence="9">
    <location>
        <begin position="42"/>
        <end position="191"/>
    </location>
</feature>
<dbReference type="AlphaFoldDB" id="A0A2S2QG21"/>
<dbReference type="InterPro" id="IPR000387">
    <property type="entry name" value="Tyr_Pase_dom"/>
</dbReference>
<dbReference type="GO" id="GO:0008138">
    <property type="term" value="F:protein tyrosine/serine/threonine phosphatase activity"/>
    <property type="evidence" value="ECO:0007669"/>
    <property type="project" value="UniProtKB-UniRule"/>
</dbReference>
<evidence type="ECO:0000256" key="4">
    <source>
        <dbReference type="ARBA" id="ARBA00047761"/>
    </source>
</evidence>
<dbReference type="GO" id="GO:0043409">
    <property type="term" value="P:negative regulation of MAPK cascade"/>
    <property type="evidence" value="ECO:0007669"/>
    <property type="project" value="TreeGrafter"/>
</dbReference>
<feature type="domain" description="Tyrosine specific protein phosphatases" evidence="10">
    <location>
        <begin position="112"/>
        <end position="170"/>
    </location>
</feature>
<keyword evidence="12" id="KW-1185">Reference proteome</keyword>
<dbReference type="EC" id="3.1.3.48" evidence="7"/>
<dbReference type="InterPro" id="IPR016130">
    <property type="entry name" value="Tyr_Pase_AS"/>
</dbReference>
<evidence type="ECO:0000256" key="7">
    <source>
        <dbReference type="RuleBase" id="RU366038"/>
    </source>
</evidence>
<dbReference type="PROSITE" id="PS50054">
    <property type="entry name" value="TYR_PHOSPHATASE_DUAL"/>
    <property type="match status" value="1"/>
</dbReference>
<dbReference type="RefSeq" id="XP_025423079.1">
    <property type="nucleotide sequence ID" value="XM_025567294.1"/>
</dbReference>
<protein>
    <recommendedName>
        <fullName evidence="7">Dual specificity protein phosphatase</fullName>
        <ecNumber evidence="7">3.1.3.16</ecNumber>
        <ecNumber evidence="7">3.1.3.48</ecNumber>
    </recommendedName>
</protein>